<sequence>MRSEYSQSKYNSENSLPLLEEPVSCASPRVQNSSRKNKLLSPGLIISNNSASWHTENVEVRSSLPSQGQVIPSGDAIQRNVELEALCAEQAVMIKQLSSQINLSLEQNLQELLLLMVKKRNGGSQVNGEEFENEKQRWMESEEGHGGIAEVKKAAAKVGSKGKKGSAFASALAAELATSRIEREKERAHLKHENRVLKLQLRDTAEAVHAAGELLVRLREAEEAASATQEKYGQAQQETEKLRRQMEKLKKKHAMEMATMKHYLAESRLPESALEPLDYYEKNINPLPDDDMSWRSAFRTSYQ</sequence>
<gene>
    <name evidence="2" type="ORF">HPP92_027365</name>
</gene>
<proteinExistence type="predicted"/>
<keyword evidence="1" id="KW-0175">Coiled coil</keyword>
<dbReference type="OrthoDB" id="1740986at2759"/>
<evidence type="ECO:0000313" key="3">
    <source>
        <dbReference type="Proteomes" id="UP000639772"/>
    </source>
</evidence>
<name>A0A835PB34_VANPL</name>
<accession>A0A835PB34</accession>
<organism evidence="2 3">
    <name type="scientific">Vanilla planifolia</name>
    <name type="common">Vanilla</name>
    <dbReference type="NCBI Taxonomy" id="51239"/>
    <lineage>
        <taxon>Eukaryota</taxon>
        <taxon>Viridiplantae</taxon>
        <taxon>Streptophyta</taxon>
        <taxon>Embryophyta</taxon>
        <taxon>Tracheophyta</taxon>
        <taxon>Spermatophyta</taxon>
        <taxon>Magnoliopsida</taxon>
        <taxon>Liliopsida</taxon>
        <taxon>Asparagales</taxon>
        <taxon>Orchidaceae</taxon>
        <taxon>Vanilloideae</taxon>
        <taxon>Vanilleae</taxon>
        <taxon>Vanilla</taxon>
    </lineage>
</organism>
<dbReference type="Proteomes" id="UP000639772">
    <property type="component" value="Unassembled WGS sequence"/>
</dbReference>
<protein>
    <submittedName>
        <fullName evidence="2">Uncharacterized protein</fullName>
    </submittedName>
</protein>
<dbReference type="AlphaFoldDB" id="A0A835PB34"/>
<reference evidence="2 3" key="1">
    <citation type="journal article" date="2020" name="Nat. Food">
        <title>A phased Vanilla planifolia genome enables genetic improvement of flavour and production.</title>
        <authorList>
            <person name="Hasing T."/>
            <person name="Tang H."/>
            <person name="Brym M."/>
            <person name="Khazi F."/>
            <person name="Huang T."/>
            <person name="Chambers A.H."/>
        </authorList>
    </citation>
    <scope>NUCLEOTIDE SEQUENCE [LARGE SCALE GENOMIC DNA]</scope>
    <source>
        <tissue evidence="2">Leaf</tissue>
    </source>
</reference>
<feature type="coiled-coil region" evidence="1">
    <location>
        <begin position="211"/>
        <end position="252"/>
    </location>
</feature>
<evidence type="ECO:0000256" key="1">
    <source>
        <dbReference type="SAM" id="Coils"/>
    </source>
</evidence>
<dbReference type="EMBL" id="JADCNM010000194">
    <property type="protein sequence ID" value="KAG0449248.1"/>
    <property type="molecule type" value="Genomic_DNA"/>
</dbReference>
<evidence type="ECO:0000313" key="2">
    <source>
        <dbReference type="EMBL" id="KAG0449248.1"/>
    </source>
</evidence>
<comment type="caution">
    <text evidence="2">The sequence shown here is derived from an EMBL/GenBank/DDBJ whole genome shotgun (WGS) entry which is preliminary data.</text>
</comment>